<gene>
    <name evidence="1" type="ORF">NLG97_g985</name>
</gene>
<dbReference type="EMBL" id="JANAKD010000042">
    <property type="protein sequence ID" value="KAJ3498609.1"/>
    <property type="molecule type" value="Genomic_DNA"/>
</dbReference>
<evidence type="ECO:0000313" key="2">
    <source>
        <dbReference type="Proteomes" id="UP001148737"/>
    </source>
</evidence>
<proteinExistence type="predicted"/>
<sequence length="526" mass="59744">MLAKTFFRDGLANHLSPMGVLMIIAAVYLTFPGPKLAAATFWYEFYYDLFPHKLQYLWKIEELHKKYGPIVRINPIHLHINDPEYIDEIYASGNRKRNRDPWYYRSEKNGPLGWSVFQTVDHDLHRMRRAALNPFFSMGSIQQLESMISDKVQKLCNRLKESHQHDQVVSLTAACAALTMDIISAYAFGTEAANLDKEDYAAEVLDSYTKLTEFAPIARQFRWVTKLCLTVMPPWIMHKISPAAALIPKNRAMFKTVIQQAISNQNKDSEGKGNFSQESGTGQPSKGGRTVFQDILRSKLPEHEKLPARLAAEANLLMIAGTETTARALSVSLFHILDNPWVLNRLREELSTLATTPRPSVAALSALPFLTATVTEGLRLSHVVSSRMPRYAPEENLVYKGWSIPAGTCVMQSHYLLHMNSEIFPEPYTFDPRRWLNDAGLKRRYFMGFGRGSRICLGINLVYAELFLSISQLITRFDMSLYETFRERDVDVKRDSIIGLPSIENEGIKVRITGSRDADGRAKEGE</sequence>
<name>A0ACC1R7N3_9HYPO</name>
<reference evidence="1" key="1">
    <citation type="submission" date="2022-07" db="EMBL/GenBank/DDBJ databases">
        <title>Genome Sequence of Lecanicillium saksenae.</title>
        <authorList>
            <person name="Buettner E."/>
        </authorList>
    </citation>
    <scope>NUCLEOTIDE SEQUENCE</scope>
    <source>
        <strain evidence="1">VT-O1</strain>
    </source>
</reference>
<protein>
    <submittedName>
        <fullName evidence="1">Uncharacterized protein</fullName>
    </submittedName>
</protein>
<accession>A0ACC1R7N3</accession>
<comment type="caution">
    <text evidence="1">The sequence shown here is derived from an EMBL/GenBank/DDBJ whole genome shotgun (WGS) entry which is preliminary data.</text>
</comment>
<evidence type="ECO:0000313" key="1">
    <source>
        <dbReference type="EMBL" id="KAJ3498609.1"/>
    </source>
</evidence>
<organism evidence="1 2">
    <name type="scientific">Lecanicillium saksenae</name>
    <dbReference type="NCBI Taxonomy" id="468837"/>
    <lineage>
        <taxon>Eukaryota</taxon>
        <taxon>Fungi</taxon>
        <taxon>Dikarya</taxon>
        <taxon>Ascomycota</taxon>
        <taxon>Pezizomycotina</taxon>
        <taxon>Sordariomycetes</taxon>
        <taxon>Hypocreomycetidae</taxon>
        <taxon>Hypocreales</taxon>
        <taxon>Cordycipitaceae</taxon>
        <taxon>Lecanicillium</taxon>
    </lineage>
</organism>
<keyword evidence="2" id="KW-1185">Reference proteome</keyword>
<dbReference type="Proteomes" id="UP001148737">
    <property type="component" value="Unassembled WGS sequence"/>
</dbReference>